<dbReference type="WBParaSite" id="nOo.2.0.1.t13337-RA">
    <property type="protein sequence ID" value="nOo.2.0.1.t13337-RA"/>
    <property type="gene ID" value="nOo.2.0.1.g13337"/>
</dbReference>
<keyword evidence="2" id="KW-1185">Reference proteome</keyword>
<gene>
    <name evidence="1" type="ORF">NOO_LOCUS13337</name>
</gene>
<protein>
    <submittedName>
        <fullName evidence="3">Transposase</fullName>
    </submittedName>
</protein>
<proteinExistence type="predicted"/>
<evidence type="ECO:0000313" key="3">
    <source>
        <dbReference type="WBParaSite" id="nOo.2.0.1.t13337-RA"/>
    </source>
</evidence>
<dbReference type="AlphaFoldDB" id="A0A182EYS9"/>
<accession>A0A182EYS9</accession>
<dbReference type="OrthoDB" id="5864674at2759"/>
<name>A0A182EYS9_ONCOC</name>
<organism evidence="3">
    <name type="scientific">Onchocerca ochengi</name>
    <name type="common">Filarial nematode worm</name>
    <dbReference type="NCBI Taxonomy" id="42157"/>
    <lineage>
        <taxon>Eukaryota</taxon>
        <taxon>Metazoa</taxon>
        <taxon>Ecdysozoa</taxon>
        <taxon>Nematoda</taxon>
        <taxon>Chromadorea</taxon>
        <taxon>Rhabditida</taxon>
        <taxon>Spirurina</taxon>
        <taxon>Spiruromorpha</taxon>
        <taxon>Filarioidea</taxon>
        <taxon>Onchocercidae</taxon>
        <taxon>Onchocerca</taxon>
    </lineage>
</organism>
<sequence length="82" mass="9476">MCGQCRRSGHRPILKIGIHSLLAVERSKGQVGKQLWLCFGRLKTLIKRLQAEEQLLHLYDKTIQHQLHPEIIEEVLPEVDQA</sequence>
<evidence type="ECO:0000313" key="1">
    <source>
        <dbReference type="EMBL" id="VDN01199.1"/>
    </source>
</evidence>
<dbReference type="EMBL" id="UYRW01014754">
    <property type="protein sequence ID" value="VDN01199.1"/>
    <property type="molecule type" value="Genomic_DNA"/>
</dbReference>
<dbReference type="Proteomes" id="UP000271087">
    <property type="component" value="Unassembled WGS sequence"/>
</dbReference>
<evidence type="ECO:0000313" key="2">
    <source>
        <dbReference type="Proteomes" id="UP000271087"/>
    </source>
</evidence>
<reference evidence="1 2" key="2">
    <citation type="submission" date="2018-08" db="EMBL/GenBank/DDBJ databases">
        <authorList>
            <person name="Laetsch R D."/>
            <person name="Stevens L."/>
            <person name="Kumar S."/>
            <person name="Blaxter L. M."/>
        </authorList>
    </citation>
    <scope>NUCLEOTIDE SEQUENCE [LARGE SCALE GENOMIC DNA]</scope>
</reference>
<reference evidence="3" key="1">
    <citation type="submission" date="2016-06" db="UniProtKB">
        <authorList>
            <consortium name="WormBaseParasite"/>
        </authorList>
    </citation>
    <scope>IDENTIFICATION</scope>
</reference>